<gene>
    <name evidence="1" type="ORF">SAMN05216276_107338</name>
</gene>
<dbReference type="Proteomes" id="UP000198282">
    <property type="component" value="Unassembled WGS sequence"/>
</dbReference>
<evidence type="ECO:0000313" key="2">
    <source>
        <dbReference type="Proteomes" id="UP000198282"/>
    </source>
</evidence>
<keyword evidence="2" id="KW-1185">Reference proteome</keyword>
<feature type="non-terminal residue" evidence="1">
    <location>
        <position position="126"/>
    </location>
</feature>
<evidence type="ECO:0000313" key="1">
    <source>
        <dbReference type="EMBL" id="SNT59627.1"/>
    </source>
</evidence>
<dbReference type="OrthoDB" id="7185898at2"/>
<protein>
    <submittedName>
        <fullName evidence="1">Uncharacterized protein</fullName>
    </submittedName>
</protein>
<dbReference type="EMBL" id="FZOD01000073">
    <property type="protein sequence ID" value="SNT59627.1"/>
    <property type="molecule type" value="Genomic_DNA"/>
</dbReference>
<dbReference type="RefSeq" id="WP_143653558.1">
    <property type="nucleotide sequence ID" value="NZ_FZOD01000073.1"/>
</dbReference>
<accession>A0A239NXL7</accession>
<proteinExistence type="predicted"/>
<sequence length="126" mass="13616">MTVSIETDPSTADLLLFGDPRYAVKALGEAIDAQRMLETVEDGARRADTAFRDALNGNVARAGSELLSGLDLGTCLLGGWSKYRELRLAAQSTVEDPGSTQLVRLVEHKITSSHAPYVEVFIDGQH</sequence>
<organism evidence="1 2">
    <name type="scientific">Streptosporangium subroseum</name>
    <dbReference type="NCBI Taxonomy" id="106412"/>
    <lineage>
        <taxon>Bacteria</taxon>
        <taxon>Bacillati</taxon>
        <taxon>Actinomycetota</taxon>
        <taxon>Actinomycetes</taxon>
        <taxon>Streptosporangiales</taxon>
        <taxon>Streptosporangiaceae</taxon>
        <taxon>Streptosporangium</taxon>
    </lineage>
</organism>
<reference evidence="1 2" key="1">
    <citation type="submission" date="2017-06" db="EMBL/GenBank/DDBJ databases">
        <authorList>
            <person name="Kim H.J."/>
            <person name="Triplett B.A."/>
        </authorList>
    </citation>
    <scope>NUCLEOTIDE SEQUENCE [LARGE SCALE GENOMIC DNA]</scope>
    <source>
        <strain evidence="1 2">CGMCC 4.2132</strain>
    </source>
</reference>
<name>A0A239NXL7_9ACTN</name>
<dbReference type="AlphaFoldDB" id="A0A239NXL7"/>